<evidence type="ECO:0000313" key="10">
    <source>
        <dbReference type="Proteomes" id="UP001141552"/>
    </source>
</evidence>
<dbReference type="CDD" id="cd03784">
    <property type="entry name" value="GT1_Gtf-like"/>
    <property type="match status" value="1"/>
</dbReference>
<accession>A0A9Q0FE23</accession>
<evidence type="ECO:0000256" key="7">
    <source>
        <dbReference type="RuleBase" id="RU362057"/>
    </source>
</evidence>
<dbReference type="PANTHER" id="PTHR48048">
    <property type="entry name" value="GLYCOSYLTRANSFERASE"/>
    <property type="match status" value="1"/>
</dbReference>
<name>A0A9Q0FE23_9ROSI</name>
<dbReference type="AlphaFoldDB" id="A0A9Q0FE23"/>
<comment type="similarity">
    <text evidence="2 6">Belongs to the UDP-glycosyltransferase family.</text>
</comment>
<evidence type="ECO:0000313" key="9">
    <source>
        <dbReference type="EMBL" id="KAJ4828995.1"/>
    </source>
</evidence>
<keyword evidence="10" id="KW-1185">Reference proteome</keyword>
<organism evidence="9 10">
    <name type="scientific">Turnera subulata</name>
    <dbReference type="NCBI Taxonomy" id="218843"/>
    <lineage>
        <taxon>Eukaryota</taxon>
        <taxon>Viridiplantae</taxon>
        <taxon>Streptophyta</taxon>
        <taxon>Embryophyta</taxon>
        <taxon>Tracheophyta</taxon>
        <taxon>Spermatophyta</taxon>
        <taxon>Magnoliopsida</taxon>
        <taxon>eudicotyledons</taxon>
        <taxon>Gunneridae</taxon>
        <taxon>Pentapetalae</taxon>
        <taxon>rosids</taxon>
        <taxon>fabids</taxon>
        <taxon>Malpighiales</taxon>
        <taxon>Passifloraceae</taxon>
        <taxon>Turnera</taxon>
    </lineage>
</organism>
<evidence type="ECO:0000256" key="8">
    <source>
        <dbReference type="SAM" id="MobiDB-lite"/>
    </source>
</evidence>
<comment type="caution">
    <text evidence="9">The sequence shown here is derived from an EMBL/GenBank/DDBJ whole genome shotgun (WGS) entry which is preliminary data.</text>
</comment>
<dbReference type="FunFam" id="3.40.50.2000:FF:000056">
    <property type="entry name" value="Glycosyltransferase"/>
    <property type="match status" value="1"/>
</dbReference>
<dbReference type="PANTHER" id="PTHR48048:SF45">
    <property type="entry name" value="GLYCOSYLTRANSFERASE"/>
    <property type="match status" value="1"/>
</dbReference>
<dbReference type="Pfam" id="PF00201">
    <property type="entry name" value="UDPGT"/>
    <property type="match status" value="1"/>
</dbReference>
<keyword evidence="4 6" id="KW-0808">Transferase</keyword>
<dbReference type="EC" id="2.4.1.-" evidence="7"/>
<reference evidence="9" key="2">
    <citation type="journal article" date="2023" name="Plants (Basel)">
        <title>Annotation of the Turnera subulata (Passifloraceae) Draft Genome Reveals the S-Locus Evolved after the Divergence of Turneroideae from Passifloroideae in a Stepwise Manner.</title>
        <authorList>
            <person name="Henning P.M."/>
            <person name="Roalson E.H."/>
            <person name="Mir W."/>
            <person name="McCubbin A.G."/>
            <person name="Shore J.S."/>
        </authorList>
    </citation>
    <scope>NUCLEOTIDE SEQUENCE</scope>
    <source>
        <strain evidence="9">F60SS</strain>
    </source>
</reference>
<dbReference type="OrthoDB" id="5835829at2759"/>
<dbReference type="InterPro" id="IPR035595">
    <property type="entry name" value="UDP_glycos_trans_CS"/>
</dbReference>
<evidence type="ECO:0000256" key="6">
    <source>
        <dbReference type="RuleBase" id="RU003718"/>
    </source>
</evidence>
<comment type="catalytic activity">
    <reaction evidence="5">
        <text>an anthocyanidin + UDP-alpha-D-glucose + H(+) = an anthocyanidin 3-O-beta-D-glucoside + UDP</text>
        <dbReference type="Rhea" id="RHEA:20093"/>
        <dbReference type="ChEBI" id="CHEBI:15378"/>
        <dbReference type="ChEBI" id="CHEBI:16307"/>
        <dbReference type="ChEBI" id="CHEBI:58223"/>
        <dbReference type="ChEBI" id="CHEBI:58885"/>
        <dbReference type="ChEBI" id="CHEBI:143576"/>
        <dbReference type="EC" id="2.4.1.115"/>
    </reaction>
</comment>
<gene>
    <name evidence="9" type="ORF">Tsubulata_031724</name>
</gene>
<dbReference type="InterPro" id="IPR002213">
    <property type="entry name" value="UDP_glucos_trans"/>
</dbReference>
<dbReference type="SUPFAM" id="SSF53756">
    <property type="entry name" value="UDP-Glycosyltransferase/glycogen phosphorylase"/>
    <property type="match status" value="1"/>
</dbReference>
<dbReference type="FunFam" id="3.40.50.2000:FF:000080">
    <property type="entry name" value="Glycosyltransferase"/>
    <property type="match status" value="1"/>
</dbReference>
<dbReference type="GO" id="GO:0047213">
    <property type="term" value="F:anthocyanidin 3-O-glucosyltransferase activity"/>
    <property type="evidence" value="ECO:0007669"/>
    <property type="project" value="UniProtKB-EC"/>
</dbReference>
<evidence type="ECO:0000256" key="4">
    <source>
        <dbReference type="ARBA" id="ARBA00022679"/>
    </source>
</evidence>
<sequence length="481" mass="53033">MTKVELVFVPLAAAGHIVSAVELAKLLVDRDERVSVTVIPMKMPFSNISNYTHPVQSSRIRFIDLPSDELDPSVDPDKYFASMIENSKHNIKETVSKLLPKSSESSSHEDSPKLGGLVLDMFCTAMIDVANEFGVPTYIFFASGAASLGLLFYMQDLHDEQGKDPTEFENSDAELAVPSLVSPVPASSLPSSFFQKGLLQVFLTMSRKFRETKGIIINTFSELEPYAVKSLADGKIPPVYPVGPILNLKSNGQDGLNNNSSKFKEIMQWLDDQPPSSVVFLCFGSMGSFDVEQVKEIASALENSGHRFLWSLRKPPPQDTMESPTDYSDPRDALPDGFLDRTADVGRVIGWAPQVDVLAHPSVGGFVSHCGWNSLLESIRFGVPIAAWPIYAEQQLNAFQLVVELGLGVEIKLGYRMDQDHKPPIVNAGDIERGIRSLMDPNDERIKLLNEMSKYSKEALEDGGSSYSTIGRLIQEITDNI</sequence>
<dbReference type="PROSITE" id="PS00375">
    <property type="entry name" value="UDPGT"/>
    <property type="match status" value="1"/>
</dbReference>
<evidence type="ECO:0000256" key="3">
    <source>
        <dbReference type="ARBA" id="ARBA00022676"/>
    </source>
</evidence>
<dbReference type="EMBL" id="JAKUCV010006018">
    <property type="protein sequence ID" value="KAJ4828995.1"/>
    <property type="molecule type" value="Genomic_DNA"/>
</dbReference>
<feature type="region of interest" description="Disordered" evidence="8">
    <location>
        <begin position="312"/>
        <end position="332"/>
    </location>
</feature>
<keyword evidence="3 6" id="KW-0328">Glycosyltransferase</keyword>
<evidence type="ECO:0000256" key="5">
    <source>
        <dbReference type="ARBA" id="ARBA00047606"/>
    </source>
</evidence>
<protein>
    <recommendedName>
        <fullName evidence="7">Glycosyltransferase</fullName>
        <ecNumber evidence="7">2.4.1.-</ecNumber>
    </recommendedName>
</protein>
<dbReference type="Proteomes" id="UP001141552">
    <property type="component" value="Unassembled WGS sequence"/>
</dbReference>
<evidence type="ECO:0000256" key="1">
    <source>
        <dbReference type="ARBA" id="ARBA00004935"/>
    </source>
</evidence>
<comment type="pathway">
    <text evidence="1">Pigment biosynthesis; anthocyanin biosynthesis.</text>
</comment>
<dbReference type="InterPro" id="IPR050481">
    <property type="entry name" value="UDP-glycosyltransf_plant"/>
</dbReference>
<evidence type="ECO:0000256" key="2">
    <source>
        <dbReference type="ARBA" id="ARBA00009995"/>
    </source>
</evidence>
<proteinExistence type="inferred from homology"/>
<reference evidence="9" key="1">
    <citation type="submission" date="2022-02" db="EMBL/GenBank/DDBJ databases">
        <authorList>
            <person name="Henning P.M."/>
            <person name="McCubbin A.G."/>
            <person name="Shore J.S."/>
        </authorList>
    </citation>
    <scope>NUCLEOTIDE SEQUENCE</scope>
    <source>
        <strain evidence="9">F60SS</strain>
        <tissue evidence="9">Leaves</tissue>
    </source>
</reference>
<dbReference type="Gene3D" id="3.40.50.2000">
    <property type="entry name" value="Glycogen Phosphorylase B"/>
    <property type="match status" value="2"/>
</dbReference>